<dbReference type="AlphaFoldDB" id="A0A3S9SJM4"/>
<evidence type="ECO:0000313" key="2">
    <source>
        <dbReference type="Proteomes" id="UP000282435"/>
    </source>
</evidence>
<accession>A0A3S9SJM4</accession>
<organism evidence="1 2">
    <name type="scientific">Eikenella corrodens</name>
    <dbReference type="NCBI Taxonomy" id="539"/>
    <lineage>
        <taxon>Bacteria</taxon>
        <taxon>Pseudomonadati</taxon>
        <taxon>Pseudomonadota</taxon>
        <taxon>Betaproteobacteria</taxon>
        <taxon>Neisseriales</taxon>
        <taxon>Neisseriaceae</taxon>
        <taxon>Eikenella</taxon>
    </lineage>
</organism>
<dbReference type="EMBL" id="CP034670">
    <property type="protein sequence ID" value="AZR59679.1"/>
    <property type="molecule type" value="Genomic_DNA"/>
</dbReference>
<sequence length="211" mass="24412">MHICGKGHVFVCLKQGFQVARALPAKLWHNPKPATHPAHTMLTLQIVSVKWHMPESRPAEHAARRNSLPRVLPLPDAWLDASGFAVHTQAYTEHPWHSGRFEPEESRFQTFASLPEHFQSLHFCQESQALQIRLDDNGFYGEPPRRKRNLFTLLPGQTAQLRLNGRHARFYSDYHYYTQHTLNFAYRPKGDRRLFASKPFDHSVSLEAVLL</sequence>
<gene>
    <name evidence="1" type="ORF">ELB75_06370</name>
</gene>
<dbReference type="OrthoDB" id="8610123at2"/>
<proteinExistence type="predicted"/>
<dbReference type="RefSeq" id="WP_126983210.1">
    <property type="nucleotide sequence ID" value="NZ_CP034670.1"/>
</dbReference>
<reference evidence="1 2" key="1">
    <citation type="submission" date="2018-12" db="EMBL/GenBank/DDBJ databases">
        <title>Genome sequencing of Eikenella corrodens KCOM 3110 (= JS217).</title>
        <authorList>
            <person name="Koo J.-K."/>
            <person name="Park S.-N."/>
            <person name="Lim Y.K."/>
        </authorList>
    </citation>
    <scope>NUCLEOTIDE SEQUENCE [LARGE SCALE GENOMIC DNA]</scope>
    <source>
        <strain evidence="1 2">KCOM 3110</strain>
    </source>
</reference>
<name>A0A3S9SJM4_EIKCO</name>
<protein>
    <submittedName>
        <fullName evidence="1">Uncharacterized protein</fullName>
    </submittedName>
</protein>
<dbReference type="Proteomes" id="UP000282435">
    <property type="component" value="Chromosome"/>
</dbReference>
<evidence type="ECO:0000313" key="1">
    <source>
        <dbReference type="EMBL" id="AZR59679.1"/>
    </source>
</evidence>